<feature type="binding site" evidence="8">
    <location>
        <position position="43"/>
    </location>
    <ligand>
        <name>substrate</name>
    </ligand>
</feature>
<dbReference type="InterPro" id="IPR001341">
    <property type="entry name" value="Asp_kinase"/>
</dbReference>
<accession>F8F2I2</accession>
<dbReference type="EC" id="2.7.2.4" evidence="9"/>
<keyword evidence="4 8" id="KW-0547">Nucleotide-binding</keyword>
<feature type="binding site" evidence="8">
    <location>
        <position position="117"/>
    </location>
    <ligand>
        <name>substrate</name>
    </ligand>
</feature>
<dbReference type="NCBIfam" id="TIGR00657">
    <property type="entry name" value="asp_kinases"/>
    <property type="match status" value="1"/>
</dbReference>
<dbReference type="EMBL" id="CP002868">
    <property type="protein sequence ID" value="AEJ19097.1"/>
    <property type="molecule type" value="Genomic_DNA"/>
</dbReference>
<dbReference type="UniPathway" id="UPA00050">
    <property type="reaction ID" value="UER00461"/>
</dbReference>
<evidence type="ECO:0000256" key="2">
    <source>
        <dbReference type="ARBA" id="ARBA00010122"/>
    </source>
</evidence>
<comment type="pathway">
    <text evidence="1 10">Amino-acid biosynthesis; L-lysine biosynthesis via DAP pathway; (S)-tetrahydrodipicolinate from L-aspartate: step 1/4.</text>
</comment>
<dbReference type="KEGG" id="scd:Spica_0947"/>
<comment type="pathway">
    <text evidence="10">Amino-acid biosynthesis; L-threonine biosynthesis; L-threonine from L-aspartate: step 1/5.</text>
</comment>
<dbReference type="PANTHER" id="PTHR21499">
    <property type="entry name" value="ASPARTATE KINASE"/>
    <property type="match status" value="1"/>
</dbReference>
<keyword evidence="13" id="KW-1185">Reference proteome</keyword>
<dbReference type="SUPFAM" id="SSF53633">
    <property type="entry name" value="Carbamate kinase-like"/>
    <property type="match status" value="1"/>
</dbReference>
<dbReference type="UniPathway" id="UPA00051">
    <property type="reaction ID" value="UER00462"/>
</dbReference>
<dbReference type="Gene3D" id="3.40.1160.10">
    <property type="entry name" value="Acetylglutamate kinase-like"/>
    <property type="match status" value="1"/>
</dbReference>
<dbReference type="PIRSF" id="PIRSF000726">
    <property type="entry name" value="Asp_kin"/>
    <property type="match status" value="1"/>
</dbReference>
<dbReference type="Gene3D" id="1.20.120.1320">
    <property type="entry name" value="Aspartokinase, catalytic domain"/>
    <property type="match status" value="1"/>
</dbReference>
<comment type="pathway">
    <text evidence="10">Amino-acid biosynthesis; L-methionine biosynthesis via de novo pathway; L-homoserine from L-aspartate: step 1/3.</text>
</comment>
<dbReference type="eggNOG" id="COG0527">
    <property type="taxonomic scope" value="Bacteria"/>
</dbReference>
<dbReference type="GO" id="GO:0009090">
    <property type="term" value="P:homoserine biosynthetic process"/>
    <property type="evidence" value="ECO:0007669"/>
    <property type="project" value="TreeGrafter"/>
</dbReference>
<gene>
    <name evidence="12" type="ordered locus">Spica_0947</name>
</gene>
<dbReference type="PANTHER" id="PTHR21499:SF59">
    <property type="entry name" value="ASPARTOKINASE"/>
    <property type="match status" value="1"/>
</dbReference>
<evidence type="ECO:0000256" key="3">
    <source>
        <dbReference type="ARBA" id="ARBA00022679"/>
    </source>
</evidence>
<dbReference type="Gene3D" id="3.30.70.260">
    <property type="match status" value="2"/>
</dbReference>
<dbReference type="OrthoDB" id="9799110at2"/>
<dbReference type="GO" id="GO:0004072">
    <property type="term" value="F:aspartate kinase activity"/>
    <property type="evidence" value="ECO:0007669"/>
    <property type="project" value="UniProtKB-EC"/>
</dbReference>
<organism evidence="12 13">
    <name type="scientific">Gracilinema caldarium (strain ATCC 51460 / DSM 7334 / H1)</name>
    <name type="common">Treponema caldarium</name>
    <dbReference type="NCBI Taxonomy" id="744872"/>
    <lineage>
        <taxon>Bacteria</taxon>
        <taxon>Pseudomonadati</taxon>
        <taxon>Spirochaetota</taxon>
        <taxon>Spirochaetia</taxon>
        <taxon>Spirochaetales</taxon>
        <taxon>Breznakiellaceae</taxon>
        <taxon>Gracilinema</taxon>
    </lineage>
</organism>
<dbReference type="PROSITE" id="PS00324">
    <property type="entry name" value="ASPARTOKINASE"/>
    <property type="match status" value="1"/>
</dbReference>
<feature type="binding site" evidence="8">
    <location>
        <position position="231"/>
    </location>
    <ligand>
        <name>ATP</name>
        <dbReference type="ChEBI" id="CHEBI:30616"/>
    </ligand>
</feature>
<dbReference type="InterPro" id="IPR001048">
    <property type="entry name" value="Asp/Glu/Uridylate_kinase"/>
</dbReference>
<dbReference type="InterPro" id="IPR002912">
    <property type="entry name" value="ACT_dom"/>
</dbReference>
<dbReference type="Proteomes" id="UP000000503">
    <property type="component" value="Chromosome"/>
</dbReference>
<keyword evidence="10" id="KW-0028">Amino-acid biosynthesis</keyword>
<feature type="binding site" evidence="8">
    <location>
        <begin position="5"/>
        <end position="8"/>
    </location>
    <ligand>
        <name>ATP</name>
        <dbReference type="ChEBI" id="CHEBI:30616"/>
    </ligand>
</feature>
<dbReference type="STRING" id="744872.Spica_0947"/>
<evidence type="ECO:0000256" key="6">
    <source>
        <dbReference type="ARBA" id="ARBA00022840"/>
    </source>
</evidence>
<reference evidence="13" key="1">
    <citation type="journal article" date="2013" name="Stand. Genomic Sci.">
        <title>Genome sequence of the thermophilic fresh-water bacterium Spirochaeta caldaria type strain (H1(T)), reclassification of Spirochaeta caldaria, Spirochaeta stenostrepta, and Spirochaeta zuelzerae in the genus Treponema as Treponema caldaria comb. nov., Treponema stenostrepta comb. nov., and Treponema zuelzerae comb. nov., and emendation of the genus Treponema.</title>
        <authorList>
            <person name="Abt B."/>
            <person name="Goker M."/>
            <person name="Scheuner C."/>
            <person name="Han C."/>
            <person name="Lu M."/>
            <person name="Misra M."/>
            <person name="Lapidus A."/>
            <person name="Nolan M."/>
            <person name="Lucas S."/>
            <person name="Hammon N."/>
            <person name="Deshpande S."/>
            <person name="Cheng J.F."/>
            <person name="Tapia R."/>
            <person name="Goodwin L.A."/>
            <person name="Pitluck S."/>
            <person name="Liolios K."/>
            <person name="Pagani I."/>
            <person name="Ivanova N."/>
            <person name="Mavromatis K."/>
            <person name="Mikhailova N."/>
            <person name="Huntemann M."/>
            <person name="Pati A."/>
            <person name="Chen A."/>
            <person name="Palaniappan K."/>
            <person name="Land M."/>
            <person name="Hauser L."/>
            <person name="Jeffries C.D."/>
            <person name="Rohde M."/>
            <person name="Spring S."/>
            <person name="Gronow S."/>
            <person name="Detter J.C."/>
            <person name="Bristow J."/>
            <person name="Eisen J.A."/>
            <person name="Markowitz V."/>
            <person name="Hugenholtz P."/>
            <person name="Kyrpides N.C."/>
            <person name="Woyke T."/>
            <person name="Klenk H.P."/>
        </authorList>
    </citation>
    <scope>NUCLEOTIDE SEQUENCE</scope>
    <source>
        <strain evidence="13">ATCC 51460 / DSM 7334 / H1</strain>
    </source>
</reference>
<evidence type="ECO:0000256" key="1">
    <source>
        <dbReference type="ARBA" id="ARBA00004766"/>
    </source>
</evidence>
<dbReference type="AlphaFoldDB" id="F8F2I2"/>
<dbReference type="InterPro" id="IPR042199">
    <property type="entry name" value="AsparK_Bifunc_asparK/hSer_DH"/>
</dbReference>
<evidence type="ECO:0000256" key="4">
    <source>
        <dbReference type="ARBA" id="ARBA00022741"/>
    </source>
</evidence>
<evidence type="ECO:0000313" key="13">
    <source>
        <dbReference type="Proteomes" id="UP000000503"/>
    </source>
</evidence>
<dbReference type="UniPathway" id="UPA00034">
    <property type="reaction ID" value="UER00015"/>
</dbReference>
<dbReference type="GO" id="GO:0009089">
    <property type="term" value="P:lysine biosynthetic process via diaminopimelate"/>
    <property type="evidence" value="ECO:0007669"/>
    <property type="project" value="UniProtKB-UniPathway"/>
</dbReference>
<keyword evidence="3 9" id="KW-0808">Transferase</keyword>
<dbReference type="InterPro" id="IPR005260">
    <property type="entry name" value="Asp_kin_monofn"/>
</dbReference>
<evidence type="ECO:0000256" key="9">
    <source>
        <dbReference type="RuleBase" id="RU003448"/>
    </source>
</evidence>
<dbReference type="Pfam" id="PF22468">
    <property type="entry name" value="ACT_9"/>
    <property type="match status" value="2"/>
</dbReference>
<proteinExistence type="inferred from homology"/>
<evidence type="ECO:0000256" key="5">
    <source>
        <dbReference type="ARBA" id="ARBA00022777"/>
    </source>
</evidence>
<dbReference type="GO" id="GO:0005524">
    <property type="term" value="F:ATP binding"/>
    <property type="evidence" value="ECO:0007669"/>
    <property type="project" value="UniProtKB-KW"/>
</dbReference>
<dbReference type="GO" id="GO:0005829">
    <property type="term" value="C:cytosol"/>
    <property type="evidence" value="ECO:0007669"/>
    <property type="project" value="TreeGrafter"/>
</dbReference>
<dbReference type="SUPFAM" id="SSF55021">
    <property type="entry name" value="ACT-like"/>
    <property type="match status" value="2"/>
</dbReference>
<name>F8F2I2_GRAC1</name>
<protein>
    <recommendedName>
        <fullName evidence="9">Aspartokinase</fullName>
        <ecNumber evidence="9">2.7.2.4</ecNumber>
    </recommendedName>
</protein>
<dbReference type="RefSeq" id="WP_013968408.1">
    <property type="nucleotide sequence ID" value="NC_015732.1"/>
</dbReference>
<evidence type="ECO:0000256" key="7">
    <source>
        <dbReference type="ARBA" id="ARBA00047872"/>
    </source>
</evidence>
<dbReference type="HOGENOM" id="CLU_009116_6_1_12"/>
<dbReference type="InterPro" id="IPR018042">
    <property type="entry name" value="Aspartate_kinase_CS"/>
</dbReference>
<dbReference type="InterPro" id="IPR036393">
    <property type="entry name" value="AceGlu_kinase-like_sf"/>
</dbReference>
<dbReference type="GO" id="GO:0009088">
    <property type="term" value="P:threonine biosynthetic process"/>
    <property type="evidence" value="ECO:0007669"/>
    <property type="project" value="UniProtKB-UniPathway"/>
</dbReference>
<evidence type="ECO:0000256" key="8">
    <source>
        <dbReference type="PIRSR" id="PIRSR000726-1"/>
    </source>
</evidence>
<comment type="catalytic activity">
    <reaction evidence="7 9">
        <text>L-aspartate + ATP = 4-phospho-L-aspartate + ADP</text>
        <dbReference type="Rhea" id="RHEA:23776"/>
        <dbReference type="ChEBI" id="CHEBI:29991"/>
        <dbReference type="ChEBI" id="CHEBI:30616"/>
        <dbReference type="ChEBI" id="CHEBI:57535"/>
        <dbReference type="ChEBI" id="CHEBI:456216"/>
        <dbReference type="EC" id="2.7.2.4"/>
    </reaction>
</comment>
<evidence type="ECO:0000313" key="12">
    <source>
        <dbReference type="EMBL" id="AEJ19097.1"/>
    </source>
</evidence>
<keyword evidence="6 8" id="KW-0067">ATP-binding</keyword>
<dbReference type="Pfam" id="PF00696">
    <property type="entry name" value="AA_kinase"/>
    <property type="match status" value="1"/>
</dbReference>
<dbReference type="InterPro" id="IPR054352">
    <property type="entry name" value="ACT_Aspartokinase"/>
</dbReference>
<evidence type="ECO:0000259" key="11">
    <source>
        <dbReference type="PROSITE" id="PS51671"/>
    </source>
</evidence>
<keyword evidence="5 9" id="KW-0418">Kinase</keyword>
<dbReference type="InterPro" id="IPR045865">
    <property type="entry name" value="ACT-like_dom_sf"/>
</dbReference>
<comment type="similarity">
    <text evidence="2 9">Belongs to the aspartokinase family.</text>
</comment>
<evidence type="ECO:0000256" key="10">
    <source>
        <dbReference type="RuleBase" id="RU004249"/>
    </source>
</evidence>
<dbReference type="PROSITE" id="PS51671">
    <property type="entry name" value="ACT"/>
    <property type="match status" value="1"/>
</dbReference>
<sequence>MIVMKFGGSSVANAERIRYVAGIVKSQIDQKPVLVLSAMGDTTDHLLEAADQALQGSVSIAKIENLHKQTIKDLNLDTAVVGEVDALLSELKSLLVGISLIKELTNRTKDYLVSFGERLSIRIAAAYFRSEGIKAQALDAWDAGFRSDANYSQAEVLPEAWESIARNLTPLVESGALPIVTGFIAKDPQGNITTLGRGGSDLTATIIGSACKAQEVQVWKDVDGILTADPRLVKTARPVEMVTYEEAAELAYFGAQVLHPRSMQPCIATGTTVRVKNSYNPQAKGTRIVAKLDGNAGPVRAITSKKNVTLVDIVSSRMLGQYGFLAGVFQAFSVHKISVDMVATSEVSISLTLDAAHDLLALKGDLEKIANVTIKEKKAIITIIGDIRRSSEILERAFGVCSSLGIQVQMISQGASKVNISFIVNDTEASQVVQGLHKAFFEA</sequence>
<feature type="domain" description="ACT" evidence="11">
    <location>
        <begin position="313"/>
        <end position="392"/>
    </location>
</feature>